<dbReference type="AlphaFoldDB" id="A0A316ZIH0"/>
<organism evidence="1 2">
    <name type="scientific">Tilletiopsis washingtonensis</name>
    <dbReference type="NCBI Taxonomy" id="58919"/>
    <lineage>
        <taxon>Eukaryota</taxon>
        <taxon>Fungi</taxon>
        <taxon>Dikarya</taxon>
        <taxon>Basidiomycota</taxon>
        <taxon>Ustilaginomycotina</taxon>
        <taxon>Exobasidiomycetes</taxon>
        <taxon>Entylomatales</taxon>
        <taxon>Entylomatales incertae sedis</taxon>
        <taxon>Tilletiopsis</taxon>
    </lineage>
</organism>
<reference evidence="1 2" key="1">
    <citation type="journal article" date="2018" name="Mol. Biol. Evol.">
        <title>Broad Genomic Sampling Reveals a Smut Pathogenic Ancestry of the Fungal Clade Ustilaginomycotina.</title>
        <authorList>
            <person name="Kijpornyongpan T."/>
            <person name="Mondo S.J."/>
            <person name="Barry K."/>
            <person name="Sandor L."/>
            <person name="Lee J."/>
            <person name="Lipzen A."/>
            <person name="Pangilinan J."/>
            <person name="LaButti K."/>
            <person name="Hainaut M."/>
            <person name="Henrissat B."/>
            <person name="Grigoriev I.V."/>
            <person name="Spatafora J.W."/>
            <person name="Aime M.C."/>
        </authorList>
    </citation>
    <scope>NUCLEOTIDE SEQUENCE [LARGE SCALE GENOMIC DNA]</scope>
    <source>
        <strain evidence="1 2">MCA 4186</strain>
    </source>
</reference>
<dbReference type="RefSeq" id="XP_025601375.1">
    <property type="nucleotide sequence ID" value="XM_025741254.1"/>
</dbReference>
<dbReference type="Proteomes" id="UP000245946">
    <property type="component" value="Unassembled WGS sequence"/>
</dbReference>
<dbReference type="EMBL" id="KZ819283">
    <property type="protein sequence ID" value="PWO01097.1"/>
    <property type="molecule type" value="Genomic_DNA"/>
</dbReference>
<accession>A0A316ZIH0</accession>
<evidence type="ECO:0000313" key="1">
    <source>
        <dbReference type="EMBL" id="PWO01097.1"/>
    </source>
</evidence>
<protein>
    <submittedName>
        <fullName evidence="1">Uncharacterized protein</fullName>
    </submittedName>
</protein>
<evidence type="ECO:0000313" key="2">
    <source>
        <dbReference type="Proteomes" id="UP000245946"/>
    </source>
</evidence>
<name>A0A316ZIH0_9BASI</name>
<sequence length="155" mass="17325">MREACHAYDCGTAERSILASASGSARDECRGMICFRTRTTAPRRSRELPSTRRLRAGVQRRHLVDKTARHAHDWKAICFLRGEVEMASRSPSLDGALSLLEDQSMRPCPLSRYPQARQDCSGQAQMTFADREGAIGRSTLKSRWTPCVERGKSPA</sequence>
<dbReference type="GeneID" id="37268798"/>
<keyword evidence="2" id="KW-1185">Reference proteome</keyword>
<proteinExistence type="predicted"/>
<gene>
    <name evidence="1" type="ORF">FA09DRAFT_327060</name>
</gene>